<proteinExistence type="predicted"/>
<keyword evidence="3" id="KW-1185">Reference proteome</keyword>
<dbReference type="EMBL" id="JAFNEN010000039">
    <property type="protein sequence ID" value="KAG8198515.1"/>
    <property type="molecule type" value="Genomic_DNA"/>
</dbReference>
<accession>A0AAV6VQR8</accession>
<gene>
    <name evidence="2" type="ORF">JTE90_017380</name>
</gene>
<dbReference type="AlphaFoldDB" id="A0AAV6VQR8"/>
<protein>
    <submittedName>
        <fullName evidence="2">Uncharacterized protein</fullName>
    </submittedName>
</protein>
<feature type="compositionally biased region" description="Polar residues" evidence="1">
    <location>
        <begin position="28"/>
        <end position="43"/>
    </location>
</feature>
<comment type="caution">
    <text evidence="2">The sequence shown here is derived from an EMBL/GenBank/DDBJ whole genome shotgun (WGS) entry which is preliminary data.</text>
</comment>
<feature type="region of interest" description="Disordered" evidence="1">
    <location>
        <begin position="1"/>
        <end position="112"/>
    </location>
</feature>
<feature type="compositionally biased region" description="Basic and acidic residues" evidence="1">
    <location>
        <begin position="64"/>
        <end position="76"/>
    </location>
</feature>
<name>A0AAV6VQR8_9ARAC</name>
<evidence type="ECO:0000313" key="3">
    <source>
        <dbReference type="Proteomes" id="UP000827092"/>
    </source>
</evidence>
<sequence length="112" mass="12687">MFAYSFTESKHHIISPVGFSEHPRTKHQQTPNPQTKSTNSRKTSLPEISVPRSRKKKSPAKVMHGREEHNKIEHTGDGTQQHPRRSDEHTAFHTPNSNILCAAKDAPQPKYG</sequence>
<organism evidence="2 3">
    <name type="scientific">Oedothorax gibbosus</name>
    <dbReference type="NCBI Taxonomy" id="931172"/>
    <lineage>
        <taxon>Eukaryota</taxon>
        <taxon>Metazoa</taxon>
        <taxon>Ecdysozoa</taxon>
        <taxon>Arthropoda</taxon>
        <taxon>Chelicerata</taxon>
        <taxon>Arachnida</taxon>
        <taxon>Araneae</taxon>
        <taxon>Araneomorphae</taxon>
        <taxon>Entelegynae</taxon>
        <taxon>Araneoidea</taxon>
        <taxon>Linyphiidae</taxon>
        <taxon>Erigoninae</taxon>
        <taxon>Oedothorax</taxon>
    </lineage>
</organism>
<evidence type="ECO:0000313" key="2">
    <source>
        <dbReference type="EMBL" id="KAG8198515.1"/>
    </source>
</evidence>
<dbReference type="Proteomes" id="UP000827092">
    <property type="component" value="Unassembled WGS sequence"/>
</dbReference>
<evidence type="ECO:0000256" key="1">
    <source>
        <dbReference type="SAM" id="MobiDB-lite"/>
    </source>
</evidence>
<reference evidence="2 3" key="1">
    <citation type="journal article" date="2022" name="Nat. Ecol. Evol.">
        <title>A masculinizing supergene underlies an exaggerated male reproductive morph in a spider.</title>
        <authorList>
            <person name="Hendrickx F."/>
            <person name="De Corte Z."/>
            <person name="Sonet G."/>
            <person name="Van Belleghem S.M."/>
            <person name="Kostlbacher S."/>
            <person name="Vangestel C."/>
        </authorList>
    </citation>
    <scope>NUCLEOTIDE SEQUENCE [LARGE SCALE GENOMIC DNA]</scope>
    <source>
        <strain evidence="2">W744_W776</strain>
    </source>
</reference>